<dbReference type="Proteomes" id="UP000515126">
    <property type="component" value="Chromosome 2"/>
</dbReference>
<feature type="transmembrane region" description="Helical" evidence="11">
    <location>
        <begin position="193"/>
        <end position="222"/>
    </location>
</feature>
<evidence type="ECO:0000313" key="14">
    <source>
        <dbReference type="RefSeq" id="XP_021012163.1"/>
    </source>
</evidence>
<dbReference type="PRINTS" id="PR00237">
    <property type="entry name" value="GPCRRHODOPSN"/>
</dbReference>
<evidence type="ECO:0000256" key="5">
    <source>
        <dbReference type="ARBA" id="ARBA00022989"/>
    </source>
</evidence>
<evidence type="ECO:0000256" key="9">
    <source>
        <dbReference type="ARBA" id="ARBA00023224"/>
    </source>
</evidence>
<proteinExistence type="inferred from homology"/>
<keyword evidence="8 10" id="KW-0675">Receptor</keyword>
<keyword evidence="2 11" id="KW-0716">Sensory transduction</keyword>
<keyword evidence="4 11" id="KW-0552">Olfaction</keyword>
<dbReference type="InterPro" id="IPR050427">
    <property type="entry name" value="Olfactory_Receptors"/>
</dbReference>
<dbReference type="AlphaFoldDB" id="A0A6P5PCJ0"/>
<evidence type="ECO:0000313" key="13">
    <source>
        <dbReference type="Proteomes" id="UP000515126"/>
    </source>
</evidence>
<dbReference type="FunFam" id="1.20.1070.10:FF:000007">
    <property type="entry name" value="Olfactory receptor"/>
    <property type="match status" value="1"/>
</dbReference>
<evidence type="ECO:0000256" key="11">
    <source>
        <dbReference type="RuleBase" id="RU363047"/>
    </source>
</evidence>
<feature type="transmembrane region" description="Helical" evidence="11">
    <location>
        <begin position="234"/>
        <end position="257"/>
    </location>
</feature>
<keyword evidence="6 10" id="KW-0297">G-protein coupled receptor</keyword>
<name>A0A6P5PCJ0_MUSCR</name>
<dbReference type="PRINTS" id="PR00245">
    <property type="entry name" value="OLFACTORYR"/>
</dbReference>
<evidence type="ECO:0000256" key="6">
    <source>
        <dbReference type="ARBA" id="ARBA00023040"/>
    </source>
</evidence>
<evidence type="ECO:0000256" key="2">
    <source>
        <dbReference type="ARBA" id="ARBA00022606"/>
    </source>
</evidence>
<keyword evidence="3 10" id="KW-0812">Transmembrane</keyword>
<dbReference type="InterPro" id="IPR000276">
    <property type="entry name" value="GPCR_Rhodpsn"/>
</dbReference>
<evidence type="ECO:0000256" key="7">
    <source>
        <dbReference type="ARBA" id="ARBA00023136"/>
    </source>
</evidence>
<evidence type="ECO:0000256" key="10">
    <source>
        <dbReference type="RuleBase" id="RU000688"/>
    </source>
</evidence>
<organism evidence="13 14">
    <name type="scientific">Mus caroli</name>
    <name type="common">Ryukyu mouse</name>
    <name type="synonym">Ricefield mouse</name>
    <dbReference type="NCBI Taxonomy" id="10089"/>
    <lineage>
        <taxon>Eukaryota</taxon>
        <taxon>Metazoa</taxon>
        <taxon>Chordata</taxon>
        <taxon>Craniata</taxon>
        <taxon>Vertebrata</taxon>
        <taxon>Euteleostomi</taxon>
        <taxon>Mammalia</taxon>
        <taxon>Eutheria</taxon>
        <taxon>Euarchontoglires</taxon>
        <taxon>Glires</taxon>
        <taxon>Rodentia</taxon>
        <taxon>Myomorpha</taxon>
        <taxon>Muroidea</taxon>
        <taxon>Muridae</taxon>
        <taxon>Murinae</taxon>
        <taxon>Mus</taxon>
        <taxon>Mus</taxon>
    </lineage>
</organism>
<protein>
    <recommendedName>
        <fullName evidence="11">Olfactory receptor</fullName>
    </recommendedName>
</protein>
<keyword evidence="7 11" id="KW-0472">Membrane</keyword>
<dbReference type="KEGG" id="mcal:110290034"/>
<keyword evidence="11" id="KW-1003">Cell membrane</keyword>
<dbReference type="CDD" id="cd15939">
    <property type="entry name" value="7tmA_OR4A-like"/>
    <property type="match status" value="1"/>
</dbReference>
<accession>A0A6P5PCJ0</accession>
<evidence type="ECO:0000256" key="3">
    <source>
        <dbReference type="ARBA" id="ARBA00022692"/>
    </source>
</evidence>
<dbReference type="SUPFAM" id="SSF81321">
    <property type="entry name" value="Family A G protein-coupled receptor-like"/>
    <property type="match status" value="1"/>
</dbReference>
<dbReference type="Gene3D" id="1.20.1070.10">
    <property type="entry name" value="Rhodopsin 7-helix transmembrane proteins"/>
    <property type="match status" value="1"/>
</dbReference>
<gene>
    <name evidence="14" type="primary">LOC110290034</name>
</gene>
<feature type="transmembrane region" description="Helical" evidence="11">
    <location>
        <begin position="269"/>
        <end position="287"/>
    </location>
</feature>
<reference evidence="14" key="1">
    <citation type="submission" date="2025-08" db="UniProtKB">
        <authorList>
            <consortium name="RefSeq"/>
        </authorList>
    </citation>
    <scope>IDENTIFICATION</scope>
</reference>
<comment type="subcellular location">
    <subcellularLocation>
        <location evidence="11">Cell membrane</location>
        <topology evidence="11">Multi-pass membrane protein</topology>
    </subcellularLocation>
    <subcellularLocation>
        <location evidence="1">Membrane</location>
        <topology evidence="1">Multi-pass membrane protein</topology>
    </subcellularLocation>
</comment>
<dbReference type="RefSeq" id="XP_021012163.1">
    <property type="nucleotide sequence ID" value="XM_021156504.1"/>
</dbReference>
<feature type="transmembrane region" description="Helical" evidence="11">
    <location>
        <begin position="139"/>
        <end position="166"/>
    </location>
</feature>
<evidence type="ECO:0000259" key="12">
    <source>
        <dbReference type="PROSITE" id="PS50262"/>
    </source>
</evidence>
<evidence type="ECO:0000256" key="1">
    <source>
        <dbReference type="ARBA" id="ARBA00004141"/>
    </source>
</evidence>
<feature type="domain" description="G-protein coupled receptors family 1 profile" evidence="12">
    <location>
        <begin position="39"/>
        <end position="285"/>
    </location>
</feature>
<evidence type="ECO:0000256" key="4">
    <source>
        <dbReference type="ARBA" id="ARBA00022725"/>
    </source>
</evidence>
<dbReference type="GO" id="GO:0004984">
    <property type="term" value="F:olfactory receptor activity"/>
    <property type="evidence" value="ECO:0007669"/>
    <property type="project" value="InterPro"/>
</dbReference>
<sequence>MDYRTNITEFILLGLSQTKEIEVICFVLFLLCYIAILFGNLLIMISVTWSHLINQPMYFFLSYLALSDLCYTSTVTPKLIINLVTTKKSISYNGCMTQLFTMHFFGGIEVFILTGMAYDRYVAICKPLHYTILMSKQKCDAVIAASCAGGFLHSFGQFLLAVFLPYCGPNEIDHYFCDVYPLLKLACTDTRKIGFLVIANSGLMGLVTFVVLLISYGVILYTVRSYSADNRRKALSTCSSHVTVVVLFFAPLLFIYIRPATTLPEDKVFALFYTIIAPMLNPLIYTLRNKEMKNAIKRLCYLMSGSEGNRLKGVTVFYHHTVS</sequence>
<dbReference type="GeneID" id="110290034"/>
<comment type="similarity">
    <text evidence="10">Belongs to the G-protein coupled receptor 1 family.</text>
</comment>
<evidence type="ECO:0000256" key="8">
    <source>
        <dbReference type="ARBA" id="ARBA00023170"/>
    </source>
</evidence>
<dbReference type="PANTHER" id="PTHR48002">
    <property type="entry name" value="OLFACTORY RECEPTOR"/>
    <property type="match status" value="1"/>
</dbReference>
<feature type="transmembrane region" description="Helical" evidence="11">
    <location>
        <begin position="21"/>
        <end position="45"/>
    </location>
</feature>
<dbReference type="InterPro" id="IPR000725">
    <property type="entry name" value="Olfact_rcpt"/>
</dbReference>
<dbReference type="GO" id="GO:0005886">
    <property type="term" value="C:plasma membrane"/>
    <property type="evidence" value="ECO:0007669"/>
    <property type="project" value="UniProtKB-SubCell"/>
</dbReference>
<dbReference type="InterPro" id="IPR017452">
    <property type="entry name" value="GPCR_Rhodpsn_7TM"/>
</dbReference>
<dbReference type="PROSITE" id="PS00237">
    <property type="entry name" value="G_PROTEIN_RECEP_F1_1"/>
    <property type="match status" value="1"/>
</dbReference>
<keyword evidence="13" id="KW-1185">Reference proteome</keyword>
<keyword evidence="9 10" id="KW-0807">Transducer</keyword>
<dbReference type="GO" id="GO:0004930">
    <property type="term" value="F:G protein-coupled receptor activity"/>
    <property type="evidence" value="ECO:0007669"/>
    <property type="project" value="UniProtKB-KW"/>
</dbReference>
<keyword evidence="5 11" id="KW-1133">Transmembrane helix</keyword>
<dbReference type="PROSITE" id="PS50262">
    <property type="entry name" value="G_PROTEIN_RECEP_F1_2"/>
    <property type="match status" value="1"/>
</dbReference>
<dbReference type="Pfam" id="PF13853">
    <property type="entry name" value="7tm_4"/>
    <property type="match status" value="1"/>
</dbReference>
<feature type="transmembrane region" description="Helical" evidence="11">
    <location>
        <begin position="100"/>
        <end position="118"/>
    </location>
</feature>